<gene>
    <name evidence="2" type="ORF">RhiirC2_857505</name>
</gene>
<proteinExistence type="predicted"/>
<reference evidence="2 3" key="2">
    <citation type="submission" date="2017-10" db="EMBL/GenBank/DDBJ databases">
        <title>Extensive intraspecific genome diversity in a model arbuscular mycorrhizal fungus.</title>
        <authorList>
            <person name="Chen E.C.H."/>
            <person name="Morin E."/>
            <person name="Baudet D."/>
            <person name="Noel J."/>
            <person name="Ndikumana S."/>
            <person name="Charron P."/>
            <person name="St-Onge C."/>
            <person name="Giorgi J."/>
            <person name="Grigoriev I.V."/>
            <person name="Roux C."/>
            <person name="Martin F.M."/>
            <person name="Corradi N."/>
        </authorList>
    </citation>
    <scope>NUCLEOTIDE SEQUENCE [LARGE SCALE GENOMIC DNA]</scope>
    <source>
        <strain evidence="2 3">C2</strain>
    </source>
</reference>
<feature type="region of interest" description="Disordered" evidence="1">
    <location>
        <begin position="294"/>
        <end position="326"/>
    </location>
</feature>
<dbReference type="VEuPathDB" id="FungiDB:RhiirA1_475280"/>
<protein>
    <submittedName>
        <fullName evidence="2">Uncharacterized protein</fullName>
    </submittedName>
</protein>
<dbReference type="VEuPathDB" id="FungiDB:FUN_023715"/>
<feature type="region of interest" description="Disordered" evidence="1">
    <location>
        <begin position="249"/>
        <end position="273"/>
    </location>
</feature>
<dbReference type="VEuPathDB" id="FungiDB:FUN_023714"/>
<dbReference type="VEuPathDB" id="FungiDB:RhiirFUN_002210"/>
<evidence type="ECO:0000313" key="2">
    <source>
        <dbReference type="EMBL" id="PKK59106.1"/>
    </source>
</evidence>
<organism evidence="2 3">
    <name type="scientific">Rhizophagus irregularis</name>
    <dbReference type="NCBI Taxonomy" id="588596"/>
    <lineage>
        <taxon>Eukaryota</taxon>
        <taxon>Fungi</taxon>
        <taxon>Fungi incertae sedis</taxon>
        <taxon>Mucoromycota</taxon>
        <taxon>Glomeromycotina</taxon>
        <taxon>Glomeromycetes</taxon>
        <taxon>Glomerales</taxon>
        <taxon>Glomeraceae</taxon>
        <taxon>Rhizophagus</taxon>
    </lineage>
</organism>
<name>A0A2N1MBT5_9GLOM</name>
<evidence type="ECO:0000256" key="1">
    <source>
        <dbReference type="SAM" id="MobiDB-lite"/>
    </source>
</evidence>
<dbReference type="Proteomes" id="UP000233469">
    <property type="component" value="Unassembled WGS sequence"/>
</dbReference>
<dbReference type="VEuPathDB" id="FungiDB:RhiirA1_538827"/>
<comment type="caution">
    <text evidence="2">The sequence shown here is derived from an EMBL/GenBank/DDBJ whole genome shotgun (WGS) entry which is preliminary data.</text>
</comment>
<evidence type="ECO:0000313" key="3">
    <source>
        <dbReference type="Proteomes" id="UP000233469"/>
    </source>
</evidence>
<accession>A0A2N1MBT5</accession>
<dbReference type="AlphaFoldDB" id="A0A2N1MBT5"/>
<dbReference type="EMBL" id="LLXL01003219">
    <property type="protein sequence ID" value="PKK59106.1"/>
    <property type="molecule type" value="Genomic_DNA"/>
</dbReference>
<sequence>MTESDKILTAEYLDWHTKLIGLPSILTDKIRSKLYKRYKKQTGNEPWQLSEVHESEVINSKPENKVSDLSFPSSGEQCQEKGPITFEARPDPELIIKSILEHFPYLKFRNSFRGIDNYNFASPQPWSSPCPICDGKHGNYGLHGEWYGTEYCLTCFTSSNKFSLANTKNRASYRNMKKVSNEKVSEEVKDFWEDKKLDQKLNTLDKKRKIVEAEGIVNFLQTGNERLNDTSKMVHKSQLNFLERDEAKRSRIDEEEKEAEDANKNKSVENNKYNLRERGNINYNEECLSKKQCGYTTPSPGSPTLHPLLPMDNSFSEKENEDESEDEDGFIIINDVDELCFKDGDPENDLKIGDTNVSQLFRKYQNESVKIAKTKGLFVESNVHEILSLSSIFLLAPGSHSNTMINIFGSPLLNEIHQQTAPAQQIELSSECETKFRKAIKQATKEPRQKAIKLLLTELLNDETLDENLGSVILKGLEMLPSDRLRNEPSEITLITNYLDYIMKGAFHDADKHIVQWPNTALNESKARKFRGRTKQPDFVVSIVHQFQTVANIFIGEVSPPSQKTNVYKNCCDLIRLGVFMKDCMDFAIEKGADINVIGFQCVGHTIDFYMIDLVEGIYVMVHVGQVSVPASLKEMLSFVDQIEILLDIREIF</sequence>
<reference evidence="2 3" key="1">
    <citation type="submission" date="2016-04" db="EMBL/GenBank/DDBJ databases">
        <title>Genome analyses suggest a sexual origin of heterokaryosis in a supposedly ancient asexual fungus.</title>
        <authorList>
            <person name="Ropars J."/>
            <person name="Sedzielewska K."/>
            <person name="Noel J."/>
            <person name="Charron P."/>
            <person name="Farinelli L."/>
            <person name="Marton T."/>
            <person name="Kruger M."/>
            <person name="Pelin A."/>
            <person name="Brachmann A."/>
            <person name="Corradi N."/>
        </authorList>
    </citation>
    <scope>NUCLEOTIDE SEQUENCE [LARGE SCALE GENOMIC DNA]</scope>
    <source>
        <strain evidence="2 3">C2</strain>
    </source>
</reference>
<dbReference type="VEuPathDB" id="FungiDB:RhiirFUN_018181"/>